<dbReference type="Proteomes" id="UP000204251">
    <property type="component" value="Segment"/>
</dbReference>
<dbReference type="RefSeq" id="YP_002268175.1">
    <property type="nucleotide sequence ID" value="NC_011345.1"/>
</dbReference>
<protein>
    <submittedName>
        <fullName evidence="1">Uncharacterized protein</fullName>
    </submittedName>
</protein>
<reference evidence="1 2" key="1">
    <citation type="submission" date="2008-06" db="EMBL/GenBank/DDBJ databases">
        <title>Complete nucleotide sequence analysis of the Agrotis ipsilon multiple nucleopolyhedrovirus.</title>
        <authorList>
            <person name="Harrison R.L."/>
        </authorList>
    </citation>
    <scope>NUCLEOTIDE SEQUENCE [LARGE SCALE GENOMIC DNA]</scope>
    <source>
        <strain evidence="1 2">Illinois</strain>
    </source>
</reference>
<accession>B6D659</accession>
<evidence type="ECO:0000313" key="1">
    <source>
        <dbReference type="EMBL" id="ACI28846.1"/>
    </source>
</evidence>
<proteinExistence type="predicted"/>
<sequence length="123" mass="14025">MEFNTRDLLKNASFSAKHYNRFDHYMTLLNLSKGIVPAAVSVESIKELEKLNFKIDPLTDYITNIFDYDLYIKDGSPHIIYVQEVGTKQPVGTINVEMFGEDLRLIANPNLNIITGCVQEVLE</sequence>
<dbReference type="GeneID" id="6965913"/>
<dbReference type="InterPro" id="IPR007355">
    <property type="entry name" value="DUF424"/>
</dbReference>
<dbReference type="EMBL" id="EU839994">
    <property type="protein sequence ID" value="ACI28846.1"/>
    <property type="molecule type" value="Genomic_DNA"/>
</dbReference>
<dbReference type="OrthoDB" id="15991at10239"/>
<name>B6D659_9ABAC</name>
<dbReference type="Pfam" id="PF04242">
    <property type="entry name" value="DUF424"/>
    <property type="match status" value="1"/>
</dbReference>
<evidence type="ECO:0000313" key="2">
    <source>
        <dbReference type="Proteomes" id="UP000204251"/>
    </source>
</evidence>
<organism evidence="1 2">
    <name type="scientific">Agrotis ipsilon multiple nucleopolyhedrovirus</name>
    <dbReference type="NCBI Taxonomy" id="208013"/>
    <lineage>
        <taxon>Viruses</taxon>
        <taxon>Viruses incertae sedis</taxon>
        <taxon>Naldaviricetes</taxon>
        <taxon>Lefavirales</taxon>
        <taxon>Baculoviridae</taxon>
        <taxon>Alphabaculovirus</taxon>
        <taxon>Alphabaculovirus agipsilonis</taxon>
    </lineage>
</organism>
<keyword evidence="2" id="KW-1185">Reference proteome</keyword>
<dbReference type="KEGG" id="vg:6965913"/>